<evidence type="ECO:0000313" key="3">
    <source>
        <dbReference type="Proteomes" id="UP001230188"/>
    </source>
</evidence>
<dbReference type="GO" id="GO:0031146">
    <property type="term" value="P:SCF-dependent proteasomal ubiquitin-dependent protein catabolic process"/>
    <property type="evidence" value="ECO:0007669"/>
    <property type="project" value="TreeGrafter"/>
</dbReference>
<dbReference type="AlphaFoldDB" id="A0AAD7UMT0"/>
<dbReference type="InterPro" id="IPR000048">
    <property type="entry name" value="IQ_motif_EF-hand-BS"/>
</dbReference>
<dbReference type="GO" id="GO:0019005">
    <property type="term" value="C:SCF ubiquitin ligase complex"/>
    <property type="evidence" value="ECO:0007669"/>
    <property type="project" value="TreeGrafter"/>
</dbReference>
<dbReference type="InterPro" id="IPR006553">
    <property type="entry name" value="Leu-rich_rpt_Cys-con_subtyp"/>
</dbReference>
<dbReference type="EMBL" id="JAQMWT010000077">
    <property type="protein sequence ID" value="KAJ8611313.1"/>
    <property type="molecule type" value="Genomic_DNA"/>
</dbReference>
<dbReference type="PROSITE" id="PS01159">
    <property type="entry name" value="WW_DOMAIN_1"/>
    <property type="match status" value="1"/>
</dbReference>
<dbReference type="PANTHER" id="PTHR13318">
    <property type="entry name" value="PARTNER OF PAIRED, ISOFORM B-RELATED"/>
    <property type="match status" value="1"/>
</dbReference>
<name>A0AAD7UMT0_9STRA</name>
<comment type="caution">
    <text evidence="2">The sequence shown here is derived from an EMBL/GenBank/DDBJ whole genome shotgun (WGS) entry which is preliminary data.</text>
</comment>
<evidence type="ECO:0000259" key="1">
    <source>
        <dbReference type="PROSITE" id="PS50020"/>
    </source>
</evidence>
<dbReference type="Proteomes" id="UP001230188">
    <property type="component" value="Unassembled WGS sequence"/>
</dbReference>
<dbReference type="SMART" id="SM00015">
    <property type="entry name" value="IQ"/>
    <property type="match status" value="8"/>
</dbReference>
<sequence length="1223" mass="136224">MGRPNLKHALSAIARAESTSASALPFDDIPAEIMSGQHLDLRAWSMLFSEKTAKAVAAITRARELRRVEEHLKFFKPTFPGAPVEEEADDGFSSGGGVLGADRARRMARREAFAEKLREVEEAARRKALRVAQDELGVREILIGGASELTDDGVSELAAACPAVTTVDISGASRVTDVGLRALAVHCRNLRQLNVGGCAGLCGPGLAALGERCKQLVSMRLARCGRAATGWALAAFVKGCGQNLTTLDASHCLLLNDADCNSIAKYCPSLTWLSLADSRQVGDVGVVAIGNGCQSLQKLSLARSELPHRLTDIALLSVAEGCGHALRDLDLRGCEMVTDVGVSWIAHQTGASLTTINLRGCNRVGNGGCRALAENCRALRRIDLHGARRVTDVGIRVLGASLGSVLESLDCSYMHLLSDGTDRGFGFEGLLALARDATALMALHLDGCFQVSTRVLTALSKAHIELRELGLAGCPRLTTAALGLITTANGRTLEKLNFACCGDCIDDAAVSAVARGAPRLRHLILRDCERWGQVGAQAIARHCRRLARLDCSGCKSVDDYAVAHIANAQFDQLRHVILAHCPKFGDIGLAWLAEGPGGADLVTLALFKTCCTTAALKSYRGHFVYSELRRDDDFFGFKPKPRWEHRVTIHHHAKKRNAVIHLQSTYRALCDRRRVKEMQERRALDLAFTQLQKMWRGALGRRFVAMLRARLVLEANSAVTLQCFVRCTVARSLAQSRRKAIAYRVATVAAIQIEKCWRGFVCRRYVRRLVWQVKEQLRRRKSAAKFLQRNFRGYLGRRRAAARWRERTEERARQELAAGSIQRRMRVAAARSLAKQARAARTRQELEKHKAAVLVQARVRRYRTSLIVVSRRSIHAARVRAAVSVQSLWRARHDRLLVYVAAAERRHKVEFAAAATIQRGERVRCAKRELASRQVAARNLWRRHTAAATVAQGYARGWLARKFAARLRTEHLDHQRKLAELRSWASTLIAAGWRGKRGRDRAYETLNQRRARWKEMFDEDTQRPFFFNQVTGEIRWRRPQDLLELMKRPLCSNCAYFEAALECAACEEFFCHECWHQVHYGGKRAAHPFRSLYDAYGMRVDYGDGEFESRWPSEIIQDDVNGILLRISPHREPVEVVGAWQRYEDPDYGTSFYYNPISGEGTYTPPQAFLKKAMSPYQLARAQSIGEIMPPFESSGGTESDLAGYYETTVASSYSPHNQVSVQ</sequence>
<dbReference type="Gene3D" id="3.80.10.10">
    <property type="entry name" value="Ribonuclease Inhibitor"/>
    <property type="match status" value="3"/>
</dbReference>
<organism evidence="2 3">
    <name type="scientific">Chrysophaeum taylorii</name>
    <dbReference type="NCBI Taxonomy" id="2483200"/>
    <lineage>
        <taxon>Eukaryota</taxon>
        <taxon>Sar</taxon>
        <taxon>Stramenopiles</taxon>
        <taxon>Ochrophyta</taxon>
        <taxon>Pelagophyceae</taxon>
        <taxon>Pelagomonadales</taxon>
        <taxon>Pelagomonadaceae</taxon>
        <taxon>Chrysophaeum</taxon>
    </lineage>
</organism>
<dbReference type="Gene3D" id="2.20.70.10">
    <property type="match status" value="1"/>
</dbReference>
<dbReference type="SUPFAM" id="SSF52047">
    <property type="entry name" value="RNI-like"/>
    <property type="match status" value="2"/>
</dbReference>
<dbReference type="InterPro" id="IPR057207">
    <property type="entry name" value="FBXL15_LRR"/>
</dbReference>
<dbReference type="SMART" id="SM00367">
    <property type="entry name" value="LRR_CC"/>
    <property type="match status" value="14"/>
</dbReference>
<dbReference type="PANTHER" id="PTHR13318:SF105">
    <property type="entry name" value="F-BOX_LRR-REPEAT PROTEIN 3"/>
    <property type="match status" value="1"/>
</dbReference>
<dbReference type="InterPro" id="IPR032675">
    <property type="entry name" value="LRR_dom_sf"/>
</dbReference>
<dbReference type="SMART" id="SM00456">
    <property type="entry name" value="WW"/>
    <property type="match status" value="2"/>
</dbReference>
<accession>A0AAD7UMT0</accession>
<dbReference type="Pfam" id="PF00612">
    <property type="entry name" value="IQ"/>
    <property type="match status" value="1"/>
</dbReference>
<dbReference type="PROSITE" id="PS50020">
    <property type="entry name" value="WW_DOMAIN_2"/>
    <property type="match status" value="1"/>
</dbReference>
<feature type="domain" description="WW" evidence="1">
    <location>
        <begin position="1013"/>
        <end position="1041"/>
    </location>
</feature>
<dbReference type="Pfam" id="PF13516">
    <property type="entry name" value="LRR_6"/>
    <property type="match status" value="1"/>
</dbReference>
<dbReference type="Gene3D" id="1.20.5.190">
    <property type="match status" value="2"/>
</dbReference>
<evidence type="ECO:0000313" key="2">
    <source>
        <dbReference type="EMBL" id="KAJ8611313.1"/>
    </source>
</evidence>
<gene>
    <name evidence="2" type="ORF">CTAYLR_006621</name>
</gene>
<protein>
    <recommendedName>
        <fullName evidence="1">WW domain-containing protein</fullName>
    </recommendedName>
</protein>
<dbReference type="Pfam" id="PF25372">
    <property type="entry name" value="DUF7885"/>
    <property type="match status" value="2"/>
</dbReference>
<proteinExistence type="predicted"/>
<dbReference type="InterPro" id="IPR001611">
    <property type="entry name" value="Leu-rich_rpt"/>
</dbReference>
<reference evidence="2" key="1">
    <citation type="submission" date="2023-01" db="EMBL/GenBank/DDBJ databases">
        <title>Metagenome sequencing of chrysophaentin producing Chrysophaeum taylorii.</title>
        <authorList>
            <person name="Davison J."/>
            <person name="Bewley C."/>
        </authorList>
    </citation>
    <scope>NUCLEOTIDE SEQUENCE</scope>
    <source>
        <strain evidence="2">NIES-1699</strain>
    </source>
</reference>
<keyword evidence="3" id="KW-1185">Reference proteome</keyword>
<dbReference type="PROSITE" id="PS50096">
    <property type="entry name" value="IQ"/>
    <property type="match status" value="4"/>
</dbReference>
<dbReference type="InterPro" id="IPR001202">
    <property type="entry name" value="WW_dom"/>
</dbReference>